<evidence type="ECO:0000256" key="8">
    <source>
        <dbReference type="ARBA" id="ARBA00023014"/>
    </source>
</evidence>
<dbReference type="AlphaFoldDB" id="A0A7C3SJX7"/>
<keyword evidence="7" id="KW-0408">Iron</keyword>
<dbReference type="GO" id="GO:0046872">
    <property type="term" value="F:metal ion binding"/>
    <property type="evidence" value="ECO:0007669"/>
    <property type="project" value="UniProtKB-KW"/>
</dbReference>
<evidence type="ECO:0000256" key="1">
    <source>
        <dbReference type="ARBA" id="ARBA00001974"/>
    </source>
</evidence>
<dbReference type="InterPro" id="IPR017900">
    <property type="entry name" value="4Fe4S_Fe_S_CS"/>
</dbReference>
<accession>A0A7C3SJX7</accession>
<organism evidence="10">
    <name type="scientific">Desulfobacca acetoxidans</name>
    <dbReference type="NCBI Taxonomy" id="60893"/>
    <lineage>
        <taxon>Bacteria</taxon>
        <taxon>Pseudomonadati</taxon>
        <taxon>Thermodesulfobacteriota</taxon>
        <taxon>Desulfobaccia</taxon>
        <taxon>Desulfobaccales</taxon>
        <taxon>Desulfobaccaceae</taxon>
        <taxon>Desulfobacca</taxon>
    </lineage>
</organism>
<keyword evidence="3" id="KW-0004">4Fe-4S</keyword>
<gene>
    <name evidence="10" type="ORF">ENV62_10155</name>
</gene>
<evidence type="ECO:0000256" key="6">
    <source>
        <dbReference type="ARBA" id="ARBA00023002"/>
    </source>
</evidence>
<sequence length="421" mass="46049">MVNDKEPINLPVVILGGGIAGITAALELAKLGHEVALVEKSPFFGGQAAQFCCKATDTCQACGACLVDQRLRELFHTPGITLHPHTELVRAERQDAVFRLKFKCQPDIIDPLRCINCGICYDECPSVDKGAVRVATTVAQHPRYYIDPEGCLLSQECLLKGCQRLCPTKAIDLTKEETFLELSARAVIVATGYQPADPRSRPHYRYGFLPQVITGLELEKRLRLGDNLTRPDGGPARRLAFIQCVGSRDRLHPYCSRVCCAYSLRLAKLIKHRHPDAEVTTFYMDIQNIGADPAGFRRAACQELNLIRTLPGGLDPTPAGSLELRFLDDVTDRPVCREFDLVVLAVGLSPGEDNPALAEALGLTLTPEGFFQTLDCKHRTATSQPGVFLAGTAEGPRSIAECITQAAAAAREVHRYLLVMS</sequence>
<dbReference type="GO" id="GO:0016491">
    <property type="term" value="F:oxidoreductase activity"/>
    <property type="evidence" value="ECO:0007669"/>
    <property type="project" value="UniProtKB-KW"/>
</dbReference>
<evidence type="ECO:0000256" key="4">
    <source>
        <dbReference type="ARBA" id="ARBA00022723"/>
    </source>
</evidence>
<dbReference type="InterPro" id="IPR017896">
    <property type="entry name" value="4Fe4S_Fe-S-bd"/>
</dbReference>
<dbReference type="PANTHER" id="PTHR43498">
    <property type="entry name" value="FERREDOXIN:COB-COM HETERODISULFIDE REDUCTASE SUBUNIT A"/>
    <property type="match status" value="1"/>
</dbReference>
<dbReference type="PROSITE" id="PS00198">
    <property type="entry name" value="4FE4S_FER_1"/>
    <property type="match status" value="1"/>
</dbReference>
<reference evidence="10" key="1">
    <citation type="journal article" date="2020" name="mSystems">
        <title>Genome- and Community-Level Interaction Insights into Carbon Utilization and Element Cycling Functions of Hydrothermarchaeota in Hydrothermal Sediment.</title>
        <authorList>
            <person name="Zhou Z."/>
            <person name="Liu Y."/>
            <person name="Xu W."/>
            <person name="Pan J."/>
            <person name="Luo Z.H."/>
            <person name="Li M."/>
        </authorList>
    </citation>
    <scope>NUCLEOTIDE SEQUENCE [LARGE SCALE GENOMIC DNA]</scope>
    <source>
        <strain evidence="10">SpSt-776</strain>
    </source>
</reference>
<comment type="cofactor">
    <cofactor evidence="1">
        <name>FAD</name>
        <dbReference type="ChEBI" id="CHEBI:57692"/>
    </cofactor>
</comment>
<evidence type="ECO:0000313" key="10">
    <source>
        <dbReference type="EMBL" id="HGB15581.1"/>
    </source>
</evidence>
<name>A0A7C3SJX7_9BACT</name>
<dbReference type="InterPro" id="IPR039650">
    <property type="entry name" value="HdrA-like"/>
</dbReference>
<dbReference type="Pfam" id="PF00037">
    <property type="entry name" value="Fer4"/>
    <property type="match status" value="1"/>
</dbReference>
<evidence type="ECO:0000256" key="3">
    <source>
        <dbReference type="ARBA" id="ARBA00022485"/>
    </source>
</evidence>
<dbReference type="InterPro" id="IPR036188">
    <property type="entry name" value="FAD/NAD-bd_sf"/>
</dbReference>
<keyword evidence="5" id="KW-0285">Flavoprotein</keyword>
<comment type="similarity">
    <text evidence="2">Belongs to the HdrA family.</text>
</comment>
<evidence type="ECO:0000256" key="5">
    <source>
        <dbReference type="ARBA" id="ARBA00022827"/>
    </source>
</evidence>
<dbReference type="PROSITE" id="PS51379">
    <property type="entry name" value="4FE4S_FER_2"/>
    <property type="match status" value="2"/>
</dbReference>
<evidence type="ECO:0000259" key="9">
    <source>
        <dbReference type="PROSITE" id="PS51379"/>
    </source>
</evidence>
<dbReference type="Gene3D" id="3.30.70.20">
    <property type="match status" value="1"/>
</dbReference>
<keyword evidence="6" id="KW-0560">Oxidoreductase</keyword>
<evidence type="ECO:0000256" key="2">
    <source>
        <dbReference type="ARBA" id="ARBA00006561"/>
    </source>
</evidence>
<dbReference type="EMBL" id="DTHB01000056">
    <property type="protein sequence ID" value="HGB15581.1"/>
    <property type="molecule type" value="Genomic_DNA"/>
</dbReference>
<feature type="domain" description="4Fe-4S ferredoxin-type" evidence="9">
    <location>
        <begin position="142"/>
        <end position="176"/>
    </location>
</feature>
<keyword evidence="5" id="KW-0274">FAD</keyword>
<protein>
    <submittedName>
        <fullName evidence="10">CoB--CoM heterodisulfide reductase iron-sulfur subunit A family protein</fullName>
    </submittedName>
</protein>
<dbReference type="PANTHER" id="PTHR43498:SF1">
    <property type="entry name" value="COB--COM HETERODISULFIDE REDUCTASE IRON-SULFUR SUBUNIT A"/>
    <property type="match status" value="1"/>
</dbReference>
<dbReference type="GO" id="GO:0051539">
    <property type="term" value="F:4 iron, 4 sulfur cluster binding"/>
    <property type="evidence" value="ECO:0007669"/>
    <property type="project" value="UniProtKB-KW"/>
</dbReference>
<feature type="domain" description="4Fe-4S ferredoxin-type" evidence="9">
    <location>
        <begin position="105"/>
        <end position="137"/>
    </location>
</feature>
<dbReference type="Gene3D" id="3.50.50.60">
    <property type="entry name" value="FAD/NAD(P)-binding domain"/>
    <property type="match status" value="2"/>
</dbReference>
<keyword evidence="8" id="KW-0411">Iron-sulfur</keyword>
<dbReference type="SUPFAM" id="SSF51905">
    <property type="entry name" value="FAD/NAD(P)-binding domain"/>
    <property type="match status" value="1"/>
</dbReference>
<keyword evidence="4" id="KW-0479">Metal-binding</keyword>
<evidence type="ECO:0000256" key="7">
    <source>
        <dbReference type="ARBA" id="ARBA00023004"/>
    </source>
</evidence>
<proteinExistence type="inferred from homology"/>
<comment type="caution">
    <text evidence="10">The sequence shown here is derived from an EMBL/GenBank/DDBJ whole genome shotgun (WGS) entry which is preliminary data.</text>
</comment>
<dbReference type="PRINTS" id="PR00368">
    <property type="entry name" value="FADPNR"/>
</dbReference>
<dbReference type="Pfam" id="PF12831">
    <property type="entry name" value="FAD_oxidored"/>
    <property type="match status" value="1"/>
</dbReference>